<feature type="transmembrane region" description="Helical" evidence="8">
    <location>
        <begin position="31"/>
        <end position="48"/>
    </location>
</feature>
<keyword evidence="10" id="KW-1185">Reference proteome</keyword>
<dbReference type="AlphaFoldDB" id="A0A939TTR0"/>
<evidence type="ECO:0000256" key="6">
    <source>
        <dbReference type="ARBA" id="ARBA00022989"/>
    </source>
</evidence>
<feature type="transmembrane region" description="Helical" evidence="8">
    <location>
        <begin position="329"/>
        <end position="349"/>
    </location>
</feature>
<evidence type="ECO:0000256" key="7">
    <source>
        <dbReference type="ARBA" id="ARBA00023136"/>
    </source>
</evidence>
<feature type="transmembrane region" description="Helical" evidence="8">
    <location>
        <begin position="266"/>
        <end position="287"/>
    </location>
</feature>
<dbReference type="RefSeq" id="WP_208236732.1">
    <property type="nucleotide sequence ID" value="NZ_BAAAQU010000001.1"/>
</dbReference>
<accession>A0A939TTR0</accession>
<comment type="similarity">
    <text evidence="2 8">Belongs to the lactate permease family.</text>
</comment>
<feature type="transmembrane region" description="Helical" evidence="8">
    <location>
        <begin position="211"/>
        <end position="230"/>
    </location>
</feature>
<keyword evidence="5 8" id="KW-0812">Transmembrane</keyword>
<dbReference type="InterPro" id="IPR003804">
    <property type="entry name" value="Lactate_perm"/>
</dbReference>
<feature type="transmembrane region" description="Helical" evidence="8">
    <location>
        <begin position="144"/>
        <end position="164"/>
    </location>
</feature>
<comment type="subcellular location">
    <subcellularLocation>
        <location evidence="1 8">Cell membrane</location>
        <topology evidence="1 8">Multi-pass membrane protein</topology>
    </subcellularLocation>
</comment>
<evidence type="ECO:0000256" key="1">
    <source>
        <dbReference type="ARBA" id="ARBA00004651"/>
    </source>
</evidence>
<organism evidence="9 10">
    <name type="scientific">Leucobacter tardus</name>
    <dbReference type="NCBI Taxonomy" id="501483"/>
    <lineage>
        <taxon>Bacteria</taxon>
        <taxon>Bacillati</taxon>
        <taxon>Actinomycetota</taxon>
        <taxon>Actinomycetes</taxon>
        <taxon>Micrococcales</taxon>
        <taxon>Microbacteriaceae</taxon>
        <taxon>Leucobacter</taxon>
    </lineage>
</organism>
<name>A0A939TTR0_9MICO</name>
<feature type="transmembrane region" description="Helical" evidence="8">
    <location>
        <begin position="454"/>
        <end position="476"/>
    </location>
</feature>
<evidence type="ECO:0000256" key="8">
    <source>
        <dbReference type="RuleBase" id="RU365092"/>
    </source>
</evidence>
<dbReference type="PANTHER" id="PTHR30003">
    <property type="entry name" value="L-LACTATE PERMEASE"/>
    <property type="match status" value="1"/>
</dbReference>
<keyword evidence="4 8" id="KW-1003">Cell membrane</keyword>
<sequence length="477" mass="48933">MTPLNLLLAALPILTLIGLLAFRVAPLPSVLITLAVTVVLSFRFPLGLSEVSELGGRFGGVTITLALIMLGGIILSEMLRASGAQELISLWLNGAAHSRERAILLLGFAVTPFVESIIGWGVGIIVGVPLLMRAGLDTTRAATVSLLGLTLCPWGSLGPSLLLIQSMSGLPMHDLGFWIALCNLPVLIVMGVTITLVGVQRGRRGRTFAELAVTIAVMWPVLLVTNLWLAPALGGVFTAGAGVLTLLALARLTGPLPRMSRATLRSFSPYAVLVGAMLTVIGLANIVDLGAVETVLTNPGLWLVVTALIAPLLVKLSRSEMLPVLSRGLRTFAPVCLVTVLFVLFGGLLSVNGMGDTLAEGASSLGFGFLLLMPALGALTGYLTGSNTSAAAMLALGTTHATTAIGANPLLALGAQTAGVGAAVMASPARVALAVSLANSMRTVEEPAANLRRAAGITILANLGVVVLLTPAVALLA</sequence>
<comment type="caution">
    <text evidence="9">The sequence shown here is derived from an EMBL/GenBank/DDBJ whole genome shotgun (WGS) entry which is preliminary data.</text>
</comment>
<dbReference type="GO" id="GO:0005886">
    <property type="term" value="C:plasma membrane"/>
    <property type="evidence" value="ECO:0007669"/>
    <property type="project" value="UniProtKB-SubCell"/>
</dbReference>
<evidence type="ECO:0000313" key="9">
    <source>
        <dbReference type="EMBL" id="MBO2988965.1"/>
    </source>
</evidence>
<evidence type="ECO:0000256" key="3">
    <source>
        <dbReference type="ARBA" id="ARBA00022448"/>
    </source>
</evidence>
<dbReference type="Proteomes" id="UP000668403">
    <property type="component" value="Unassembled WGS sequence"/>
</dbReference>
<dbReference type="Pfam" id="PF02652">
    <property type="entry name" value="Lactate_perm"/>
    <property type="match status" value="2"/>
</dbReference>
<feature type="transmembrane region" description="Helical" evidence="8">
    <location>
        <begin position="361"/>
        <end position="383"/>
    </location>
</feature>
<feature type="transmembrane region" description="Helical" evidence="8">
    <location>
        <begin position="236"/>
        <end position="254"/>
    </location>
</feature>
<feature type="transmembrane region" description="Helical" evidence="8">
    <location>
        <begin position="413"/>
        <end position="433"/>
    </location>
</feature>
<reference evidence="9" key="1">
    <citation type="submission" date="2021-03" db="EMBL/GenBank/DDBJ databases">
        <title>Leucobacter chromiisoli sp. nov., isolated from chromium-containing soil of chemical plant.</title>
        <authorList>
            <person name="Xu Z."/>
        </authorList>
    </citation>
    <scope>NUCLEOTIDE SEQUENCE</scope>
    <source>
        <strain evidence="9">K 70/01</strain>
    </source>
</reference>
<protein>
    <recommendedName>
        <fullName evidence="8">L-lactate permease</fullName>
    </recommendedName>
</protein>
<proteinExistence type="inferred from homology"/>
<dbReference type="GO" id="GO:0015129">
    <property type="term" value="F:lactate transmembrane transporter activity"/>
    <property type="evidence" value="ECO:0007669"/>
    <property type="project" value="UniProtKB-UniRule"/>
</dbReference>
<dbReference type="EMBL" id="JAGFBF010000001">
    <property type="protein sequence ID" value="MBO2988965.1"/>
    <property type="molecule type" value="Genomic_DNA"/>
</dbReference>
<dbReference type="GO" id="GO:0015295">
    <property type="term" value="F:solute:proton symporter activity"/>
    <property type="evidence" value="ECO:0007669"/>
    <property type="project" value="TreeGrafter"/>
</dbReference>
<evidence type="ECO:0000256" key="2">
    <source>
        <dbReference type="ARBA" id="ARBA00010100"/>
    </source>
</evidence>
<feature type="transmembrane region" description="Helical" evidence="8">
    <location>
        <begin position="102"/>
        <end position="132"/>
    </location>
</feature>
<keyword evidence="3 8" id="KW-0813">Transport</keyword>
<dbReference type="PANTHER" id="PTHR30003:SF0">
    <property type="entry name" value="GLYCOLATE PERMEASE GLCA-RELATED"/>
    <property type="match status" value="1"/>
</dbReference>
<evidence type="ECO:0000256" key="4">
    <source>
        <dbReference type="ARBA" id="ARBA00022475"/>
    </source>
</evidence>
<gene>
    <name evidence="9" type="ORF">J4H85_02975</name>
</gene>
<feature type="transmembrane region" description="Helical" evidence="8">
    <location>
        <begin position="299"/>
        <end position="317"/>
    </location>
</feature>
<keyword evidence="6 8" id="KW-1133">Transmembrane helix</keyword>
<keyword evidence="7 8" id="KW-0472">Membrane</keyword>
<feature type="transmembrane region" description="Helical" evidence="8">
    <location>
        <begin position="176"/>
        <end position="199"/>
    </location>
</feature>
<evidence type="ECO:0000256" key="5">
    <source>
        <dbReference type="ARBA" id="ARBA00022692"/>
    </source>
</evidence>
<comment type="function">
    <text evidence="8">Uptake of L-lactate across the membrane. Can also transport D-lactate and glycolate.</text>
</comment>
<feature type="transmembrane region" description="Helical" evidence="8">
    <location>
        <begin position="60"/>
        <end position="82"/>
    </location>
</feature>
<evidence type="ECO:0000313" key="10">
    <source>
        <dbReference type="Proteomes" id="UP000668403"/>
    </source>
</evidence>